<gene>
    <name evidence="2" type="ORF">V1286_004819</name>
</gene>
<evidence type="ECO:0008006" key="4">
    <source>
        <dbReference type="Google" id="ProtNLM"/>
    </source>
</evidence>
<dbReference type="RefSeq" id="WP_334483292.1">
    <property type="nucleotide sequence ID" value="NZ_JAZHRV010000001.1"/>
</dbReference>
<keyword evidence="3" id="KW-1185">Reference proteome</keyword>
<dbReference type="Proteomes" id="UP001364224">
    <property type="component" value="Unassembled WGS sequence"/>
</dbReference>
<evidence type="ECO:0000313" key="3">
    <source>
        <dbReference type="Proteomes" id="UP001364224"/>
    </source>
</evidence>
<proteinExistence type="predicted"/>
<reference evidence="2 3" key="1">
    <citation type="submission" date="2024-02" db="EMBL/GenBank/DDBJ databases">
        <title>Adaptive strategies in a cosmopolitan and abundant soil bacterium.</title>
        <authorList>
            <person name="Carini P."/>
        </authorList>
    </citation>
    <scope>NUCLEOTIDE SEQUENCE [LARGE SCALE GENOMIC DNA]</scope>
    <source>
        <strain evidence="2 3">AZCC 1608</strain>
    </source>
</reference>
<feature type="region of interest" description="Disordered" evidence="1">
    <location>
        <begin position="22"/>
        <end position="83"/>
    </location>
</feature>
<sequence>MSTDEAIDRSLVEFAQKIAAIPKRIGEEGPSAESSAEAAPAVSSAASGTGSDSLPPPLPAGKQPDPDIQPALPTGTGSKQVRKPDEIAGLIMKSLRIIDGCPNRGFVVTVYGSNPWNAMLTIRPEAGPRIDRELWCSRVHDIGVRLRNDFDVADRSTISTNGST</sequence>
<comment type="caution">
    <text evidence="2">The sequence shown here is derived from an EMBL/GenBank/DDBJ whole genome shotgun (WGS) entry which is preliminary data.</text>
</comment>
<accession>A0ABU8BFG9</accession>
<name>A0ABU8BFG9_9BRAD</name>
<organism evidence="2 3">
    <name type="scientific">Bradyrhizobium algeriense</name>
    <dbReference type="NCBI Taxonomy" id="634784"/>
    <lineage>
        <taxon>Bacteria</taxon>
        <taxon>Pseudomonadati</taxon>
        <taxon>Pseudomonadota</taxon>
        <taxon>Alphaproteobacteria</taxon>
        <taxon>Hyphomicrobiales</taxon>
        <taxon>Nitrobacteraceae</taxon>
        <taxon>Bradyrhizobium</taxon>
    </lineage>
</organism>
<feature type="compositionally biased region" description="Low complexity" evidence="1">
    <location>
        <begin position="28"/>
        <end position="51"/>
    </location>
</feature>
<evidence type="ECO:0000313" key="2">
    <source>
        <dbReference type="EMBL" id="MEH2557290.1"/>
    </source>
</evidence>
<dbReference type="EMBL" id="JAZHRV010000001">
    <property type="protein sequence ID" value="MEH2557290.1"/>
    <property type="molecule type" value="Genomic_DNA"/>
</dbReference>
<evidence type="ECO:0000256" key="1">
    <source>
        <dbReference type="SAM" id="MobiDB-lite"/>
    </source>
</evidence>
<protein>
    <recommendedName>
        <fullName evidence="4">DnaA N-terminal domain-containing protein</fullName>
    </recommendedName>
</protein>